<keyword evidence="8" id="KW-0539">Nucleus</keyword>
<dbReference type="GO" id="GO:0000978">
    <property type="term" value="F:RNA polymerase II cis-regulatory region sequence-specific DNA binding"/>
    <property type="evidence" value="ECO:0007669"/>
    <property type="project" value="TreeGrafter"/>
</dbReference>
<feature type="compositionally biased region" description="Polar residues" evidence="12">
    <location>
        <begin position="79"/>
        <end position="95"/>
    </location>
</feature>
<comment type="subcellular location">
    <subcellularLocation>
        <location evidence="1">Nucleus</location>
    </subcellularLocation>
</comment>
<organism evidence="14 15">
    <name type="scientific">Xylaria bambusicola</name>
    <dbReference type="NCBI Taxonomy" id="326684"/>
    <lineage>
        <taxon>Eukaryota</taxon>
        <taxon>Fungi</taxon>
        <taxon>Dikarya</taxon>
        <taxon>Ascomycota</taxon>
        <taxon>Pezizomycotina</taxon>
        <taxon>Sordariomycetes</taxon>
        <taxon>Xylariomycetidae</taxon>
        <taxon>Xylariales</taxon>
        <taxon>Xylariaceae</taxon>
        <taxon>Xylaria</taxon>
    </lineage>
</organism>
<feature type="compositionally biased region" description="Polar residues" evidence="12">
    <location>
        <begin position="161"/>
        <end position="178"/>
    </location>
</feature>
<dbReference type="Pfam" id="PF07716">
    <property type="entry name" value="bZIP_2"/>
    <property type="match status" value="1"/>
</dbReference>
<evidence type="ECO:0000256" key="3">
    <source>
        <dbReference type="ARBA" id="ARBA00022605"/>
    </source>
</evidence>
<feature type="region of interest" description="Disordered" evidence="12">
    <location>
        <begin position="1"/>
        <end position="21"/>
    </location>
</feature>
<dbReference type="CDD" id="cd12193">
    <property type="entry name" value="bZIP_GCN4"/>
    <property type="match status" value="1"/>
</dbReference>
<name>A0AAN7U5Z6_9PEZI</name>
<keyword evidence="4" id="KW-0805">Transcription regulation</keyword>
<evidence type="ECO:0000256" key="8">
    <source>
        <dbReference type="ARBA" id="ARBA00023242"/>
    </source>
</evidence>
<dbReference type="InterPro" id="IPR004827">
    <property type="entry name" value="bZIP"/>
</dbReference>
<keyword evidence="5" id="KW-0238">DNA-binding</keyword>
<dbReference type="GO" id="GO:0008652">
    <property type="term" value="P:amino acid biosynthetic process"/>
    <property type="evidence" value="ECO:0007669"/>
    <property type="project" value="UniProtKB-KW"/>
</dbReference>
<dbReference type="GO" id="GO:0005634">
    <property type="term" value="C:nucleus"/>
    <property type="evidence" value="ECO:0007669"/>
    <property type="project" value="UniProtKB-SubCell"/>
</dbReference>
<evidence type="ECO:0000256" key="12">
    <source>
        <dbReference type="SAM" id="MobiDB-lite"/>
    </source>
</evidence>
<sequence>MDLQGNFAPYPNDCVPSSPAPDAISSLEGFTAFGGGASVPTALSSPAITGCDLDMSSASSSHLGTVSPNELLMRDPFSAPNSTSFTNLTTPSNFGESPGFESYEVSPNFGEFDTSPTDDWYSLFPESATTTQPTVSVKSPMEAPAELEIAETDSLPRRKSGNSSPSSTNHTRHSSVSGVNARRRDRPLPPIVVDDPSDTVAMKRARNTLAARKSRERKAQRLEELEEQIAELKKERDHWKNIALGRPSAPRS</sequence>
<gene>
    <name evidence="14" type="ORF">RRF57_002190</name>
</gene>
<dbReference type="SUPFAM" id="SSF57959">
    <property type="entry name" value="Leucine zipper domain"/>
    <property type="match status" value="1"/>
</dbReference>
<feature type="coiled-coil region" evidence="11">
    <location>
        <begin position="208"/>
        <end position="242"/>
    </location>
</feature>
<evidence type="ECO:0000256" key="10">
    <source>
        <dbReference type="ARBA" id="ARBA00073680"/>
    </source>
</evidence>
<comment type="similarity">
    <text evidence="9">Belongs to the bZIP family. GCN4 subfamily.</text>
</comment>
<dbReference type="EMBL" id="JAWHQM010000003">
    <property type="protein sequence ID" value="KAK5626475.1"/>
    <property type="molecule type" value="Genomic_DNA"/>
</dbReference>
<keyword evidence="11" id="KW-0175">Coiled coil</keyword>
<dbReference type="InterPro" id="IPR046347">
    <property type="entry name" value="bZIP_sf"/>
</dbReference>
<evidence type="ECO:0000256" key="4">
    <source>
        <dbReference type="ARBA" id="ARBA00023015"/>
    </source>
</evidence>
<accession>A0AAN7U5Z6</accession>
<dbReference type="PROSITE" id="PS00036">
    <property type="entry name" value="BZIP_BASIC"/>
    <property type="match status" value="1"/>
</dbReference>
<reference evidence="14 15" key="1">
    <citation type="submission" date="2023-10" db="EMBL/GenBank/DDBJ databases">
        <title>Draft genome sequence of Xylaria bambusicola isolate GMP-LS, the root and basal stem rot pathogen of sugarcane in Indonesia.</title>
        <authorList>
            <person name="Selvaraj P."/>
            <person name="Muralishankar V."/>
            <person name="Muruganantham S."/>
            <person name="Sp S."/>
            <person name="Haryani S."/>
            <person name="Lau K.J.X."/>
            <person name="Naqvi N.I."/>
        </authorList>
    </citation>
    <scope>NUCLEOTIDE SEQUENCE [LARGE SCALE GENOMIC DNA]</scope>
    <source>
        <strain evidence="14">GMP-LS</strain>
    </source>
</reference>
<keyword evidence="3" id="KW-0028">Amino-acid biosynthesis</keyword>
<dbReference type="FunFam" id="3.30.160.60:FF:001491">
    <property type="entry name" value="Cross-pathway control protein A"/>
    <property type="match status" value="1"/>
</dbReference>
<keyword evidence="7" id="KW-0804">Transcription</keyword>
<evidence type="ECO:0000256" key="6">
    <source>
        <dbReference type="ARBA" id="ARBA00023159"/>
    </source>
</evidence>
<evidence type="ECO:0000256" key="7">
    <source>
        <dbReference type="ARBA" id="ARBA00023163"/>
    </source>
</evidence>
<dbReference type="GO" id="GO:0001080">
    <property type="term" value="P:nitrogen catabolite activation of transcription from RNA polymerase II promoter"/>
    <property type="evidence" value="ECO:0007669"/>
    <property type="project" value="TreeGrafter"/>
</dbReference>
<evidence type="ECO:0000313" key="15">
    <source>
        <dbReference type="Proteomes" id="UP001305414"/>
    </source>
</evidence>
<keyword evidence="15" id="KW-1185">Reference proteome</keyword>
<feature type="domain" description="BZIP" evidence="13">
    <location>
        <begin position="203"/>
        <end position="237"/>
    </location>
</feature>
<feature type="region of interest" description="Disordered" evidence="12">
    <location>
        <begin position="74"/>
        <end position="198"/>
    </location>
</feature>
<evidence type="ECO:0000256" key="5">
    <source>
        <dbReference type="ARBA" id="ARBA00023125"/>
    </source>
</evidence>
<keyword evidence="6" id="KW-0010">Activator</keyword>
<comment type="caution">
    <text evidence="14">The sequence shown here is derived from an EMBL/GenBank/DDBJ whole genome shotgun (WGS) entry which is preliminary data.</text>
</comment>
<evidence type="ECO:0000256" key="9">
    <source>
        <dbReference type="ARBA" id="ARBA00061302"/>
    </source>
</evidence>
<feature type="compositionally biased region" description="Polar residues" evidence="12">
    <location>
        <begin position="127"/>
        <end position="137"/>
    </location>
</feature>
<protein>
    <recommendedName>
        <fullName evidence="10">Cross-pathway control protein 1</fullName>
    </recommendedName>
</protein>
<dbReference type="GO" id="GO:1903833">
    <property type="term" value="P:positive regulation of cellular response to amino acid starvation"/>
    <property type="evidence" value="ECO:0007669"/>
    <property type="project" value="TreeGrafter"/>
</dbReference>
<evidence type="ECO:0000256" key="2">
    <source>
        <dbReference type="ARBA" id="ARBA00011195"/>
    </source>
</evidence>
<evidence type="ECO:0000313" key="14">
    <source>
        <dbReference type="EMBL" id="KAK5626475.1"/>
    </source>
</evidence>
<dbReference type="AlphaFoldDB" id="A0AAN7U5Z6"/>
<dbReference type="PANTHER" id="PTHR11462">
    <property type="entry name" value="JUN TRANSCRIPTION FACTOR-RELATED"/>
    <property type="match status" value="1"/>
</dbReference>
<evidence type="ECO:0000256" key="11">
    <source>
        <dbReference type="SAM" id="Coils"/>
    </source>
</evidence>
<dbReference type="GO" id="GO:0000981">
    <property type="term" value="F:DNA-binding transcription factor activity, RNA polymerase II-specific"/>
    <property type="evidence" value="ECO:0007669"/>
    <property type="project" value="TreeGrafter"/>
</dbReference>
<dbReference type="PANTHER" id="PTHR11462:SF35">
    <property type="entry name" value="TRANSCRIPTION FACTOR JRA"/>
    <property type="match status" value="1"/>
</dbReference>
<dbReference type="InterPro" id="IPR050946">
    <property type="entry name" value="AP-1_TF_bZIP"/>
</dbReference>
<dbReference type="Proteomes" id="UP001305414">
    <property type="component" value="Unassembled WGS sequence"/>
</dbReference>
<proteinExistence type="inferred from homology"/>
<evidence type="ECO:0000259" key="13">
    <source>
        <dbReference type="PROSITE" id="PS50217"/>
    </source>
</evidence>
<dbReference type="Gene3D" id="3.30.160.60">
    <property type="entry name" value="Classic Zinc Finger"/>
    <property type="match status" value="1"/>
</dbReference>
<comment type="subunit">
    <text evidence="2">Binds DNA as a dimer.</text>
</comment>
<evidence type="ECO:0000256" key="1">
    <source>
        <dbReference type="ARBA" id="ARBA00004123"/>
    </source>
</evidence>
<dbReference type="GO" id="GO:0005667">
    <property type="term" value="C:transcription regulator complex"/>
    <property type="evidence" value="ECO:0007669"/>
    <property type="project" value="TreeGrafter"/>
</dbReference>
<dbReference type="PROSITE" id="PS50217">
    <property type="entry name" value="BZIP"/>
    <property type="match status" value="1"/>
</dbReference>